<protein>
    <submittedName>
        <fullName evidence="1">Uncharacterized protein</fullName>
    </submittedName>
</protein>
<dbReference type="Proteomes" id="UP000249293">
    <property type="component" value="Chromosome 1"/>
</dbReference>
<accession>A0A2U9QZS0</accession>
<dbReference type="RefSeq" id="XP_029320017.1">
    <property type="nucleotide sequence ID" value="XM_029464157.1"/>
</dbReference>
<sequence length="127" mass="14646">MVDIYTVKFWRTPLLVQMGTSKRESLRISANWTARTRRNLQQKITVPLEMAVEFKVVFILVSILVSILEHTTTSVGEFRLNYPRFSGVPSSPCPRIPSPSVNGLYKARRICTRLLHVIAETREMWIV</sequence>
<proteinExistence type="predicted"/>
<keyword evidence="2" id="KW-1185">Reference proteome</keyword>
<name>A0A2U9QZS0_PICKU</name>
<gene>
    <name evidence="1" type="ORF">C5L36_0A11225</name>
</gene>
<dbReference type="VEuPathDB" id="FungiDB:C5L36_0A11225"/>
<dbReference type="EMBL" id="CP028773">
    <property type="protein sequence ID" value="AWU74540.1"/>
    <property type="molecule type" value="Genomic_DNA"/>
</dbReference>
<evidence type="ECO:0000313" key="2">
    <source>
        <dbReference type="Proteomes" id="UP000249293"/>
    </source>
</evidence>
<dbReference type="AlphaFoldDB" id="A0A2U9QZS0"/>
<organism evidence="1 2">
    <name type="scientific">Pichia kudriavzevii</name>
    <name type="common">Yeast</name>
    <name type="synonym">Issatchenkia orientalis</name>
    <dbReference type="NCBI Taxonomy" id="4909"/>
    <lineage>
        <taxon>Eukaryota</taxon>
        <taxon>Fungi</taxon>
        <taxon>Dikarya</taxon>
        <taxon>Ascomycota</taxon>
        <taxon>Saccharomycotina</taxon>
        <taxon>Pichiomycetes</taxon>
        <taxon>Pichiales</taxon>
        <taxon>Pichiaceae</taxon>
        <taxon>Pichia</taxon>
    </lineage>
</organism>
<dbReference type="KEGG" id="pkz:C5L36_0A11225"/>
<reference evidence="1 2" key="1">
    <citation type="submission" date="2018-06" db="EMBL/GenBank/DDBJ databases">
        <title>Population genomics shows no distinction between pathogenic Candida krusei and environmental Pichia kudriavzevii: One species, four names.</title>
        <authorList>
            <person name="Douglass A.P."/>
            <person name="Offei B."/>
            <person name="Braun-Galleani S."/>
            <person name="Coughlan A.Y."/>
            <person name="Martos A."/>
            <person name="Ortiz-Merino R.A."/>
            <person name="Byrne K.P."/>
            <person name="Wolfe K.H."/>
        </authorList>
    </citation>
    <scope>NUCLEOTIDE SEQUENCE [LARGE SCALE GENOMIC DNA]</scope>
    <source>
        <strain evidence="1 2">CBS573</strain>
    </source>
</reference>
<evidence type="ECO:0000313" key="1">
    <source>
        <dbReference type="EMBL" id="AWU74540.1"/>
    </source>
</evidence>
<dbReference type="GeneID" id="40382250"/>